<comment type="caution">
    <text evidence="6">The sequence shown here is derived from an EMBL/GenBank/DDBJ whole genome shotgun (WGS) entry which is preliminary data.</text>
</comment>
<name>A0A4C1TKQ1_EUMVA</name>
<gene>
    <name evidence="6" type="ORF">EVAR_10518_1</name>
</gene>
<accession>A0A4C1TKQ1</accession>
<evidence type="ECO:0000313" key="7">
    <source>
        <dbReference type="Proteomes" id="UP000299102"/>
    </source>
</evidence>
<comment type="similarity">
    <text evidence="1 4">Belongs to the serpin family.</text>
</comment>
<dbReference type="Pfam" id="PF00079">
    <property type="entry name" value="Serpin"/>
    <property type="match status" value="1"/>
</dbReference>
<keyword evidence="3" id="KW-0722">Serine protease inhibitor</keyword>
<protein>
    <submittedName>
        <fullName evidence="6">Antichymotrypsin-1</fullName>
    </submittedName>
</protein>
<dbReference type="GO" id="GO:0005615">
    <property type="term" value="C:extracellular space"/>
    <property type="evidence" value="ECO:0007669"/>
    <property type="project" value="InterPro"/>
</dbReference>
<evidence type="ECO:0000256" key="2">
    <source>
        <dbReference type="ARBA" id="ARBA00022690"/>
    </source>
</evidence>
<organism evidence="6 7">
    <name type="scientific">Eumeta variegata</name>
    <name type="common">Bagworm moth</name>
    <name type="synonym">Eumeta japonica</name>
    <dbReference type="NCBI Taxonomy" id="151549"/>
    <lineage>
        <taxon>Eukaryota</taxon>
        <taxon>Metazoa</taxon>
        <taxon>Ecdysozoa</taxon>
        <taxon>Arthropoda</taxon>
        <taxon>Hexapoda</taxon>
        <taxon>Insecta</taxon>
        <taxon>Pterygota</taxon>
        <taxon>Neoptera</taxon>
        <taxon>Endopterygota</taxon>
        <taxon>Lepidoptera</taxon>
        <taxon>Glossata</taxon>
        <taxon>Ditrysia</taxon>
        <taxon>Tineoidea</taxon>
        <taxon>Psychidae</taxon>
        <taxon>Oiketicinae</taxon>
        <taxon>Eumeta</taxon>
    </lineage>
</organism>
<dbReference type="InterPro" id="IPR036186">
    <property type="entry name" value="Serpin_sf"/>
</dbReference>
<dbReference type="InterPro" id="IPR042178">
    <property type="entry name" value="Serpin_sf_1"/>
</dbReference>
<proteinExistence type="inferred from homology"/>
<dbReference type="Proteomes" id="UP000299102">
    <property type="component" value="Unassembled WGS sequence"/>
</dbReference>
<reference evidence="6 7" key="1">
    <citation type="journal article" date="2019" name="Commun. Biol.">
        <title>The bagworm genome reveals a unique fibroin gene that provides high tensile strength.</title>
        <authorList>
            <person name="Kono N."/>
            <person name="Nakamura H."/>
            <person name="Ohtoshi R."/>
            <person name="Tomita M."/>
            <person name="Numata K."/>
            <person name="Arakawa K."/>
        </authorList>
    </citation>
    <scope>NUCLEOTIDE SEQUENCE [LARGE SCALE GENOMIC DNA]</scope>
</reference>
<dbReference type="PANTHER" id="PTHR11461">
    <property type="entry name" value="SERINE PROTEASE INHIBITOR, SERPIN"/>
    <property type="match status" value="1"/>
</dbReference>
<dbReference type="GO" id="GO:0004867">
    <property type="term" value="F:serine-type endopeptidase inhibitor activity"/>
    <property type="evidence" value="ECO:0007669"/>
    <property type="project" value="UniProtKB-KW"/>
</dbReference>
<dbReference type="PROSITE" id="PS00284">
    <property type="entry name" value="SERPIN"/>
    <property type="match status" value="1"/>
</dbReference>
<dbReference type="InterPro" id="IPR023796">
    <property type="entry name" value="Serpin_dom"/>
</dbReference>
<dbReference type="STRING" id="151549.A0A4C1TKQ1"/>
<dbReference type="Gene3D" id="2.30.39.10">
    <property type="entry name" value="Alpha-1-antitrypsin, domain 1"/>
    <property type="match status" value="1"/>
</dbReference>
<keyword evidence="2" id="KW-0646">Protease inhibitor</keyword>
<dbReference type="EMBL" id="BGZK01000060">
    <property type="protein sequence ID" value="GBP13958.1"/>
    <property type="molecule type" value="Genomic_DNA"/>
</dbReference>
<dbReference type="AlphaFoldDB" id="A0A4C1TKQ1"/>
<evidence type="ECO:0000259" key="5">
    <source>
        <dbReference type="SMART" id="SM00093"/>
    </source>
</evidence>
<dbReference type="InterPro" id="IPR000215">
    <property type="entry name" value="Serpin_fam"/>
</dbReference>
<keyword evidence="7" id="KW-1185">Reference proteome</keyword>
<evidence type="ECO:0000256" key="4">
    <source>
        <dbReference type="RuleBase" id="RU000411"/>
    </source>
</evidence>
<evidence type="ECO:0000256" key="1">
    <source>
        <dbReference type="ARBA" id="ARBA00009500"/>
    </source>
</evidence>
<sequence length="378" mass="44393">MRCGYISARILFRTIADRALEQTTVGYRDWRDDRDVKWNVIWIGMENKRRPTNQFCKLKTFRPRMNYAVLTKKLSYIDGESLIFANKIYLKEGSAFPFFLPSFRRVISSYKMEMESIDFDTPFEAAEIMNRWASAKTKNRIKRPLRGIFLRRDMLSAVLNVIYFKGHWRVNFNAKNTRNLIFFLDEERAVQKPIMTICDKKHLRYSESKILGARFLQLPYREKGFRMVIFLPNKTDGLPDLIKQANRHGLLDEINRMASPDVEVHLRLPKFKVETDTAEMELLLAKDQFRLQLVSSKQYPMANILTSTDEVVDQYFQKAVIEVNEDGTNVDTFIVETKRAERRSSTPQPENISFNVDHPFLFVLLYEDIMLLAGTYTG</sequence>
<dbReference type="PANTHER" id="PTHR11461:SF211">
    <property type="entry name" value="GH10112P-RELATED"/>
    <property type="match status" value="1"/>
</dbReference>
<dbReference type="InterPro" id="IPR023795">
    <property type="entry name" value="Serpin_CS"/>
</dbReference>
<dbReference type="OrthoDB" id="671595at2759"/>
<evidence type="ECO:0000256" key="3">
    <source>
        <dbReference type="ARBA" id="ARBA00022900"/>
    </source>
</evidence>
<dbReference type="SMART" id="SM00093">
    <property type="entry name" value="SERPIN"/>
    <property type="match status" value="1"/>
</dbReference>
<dbReference type="SUPFAM" id="SSF56574">
    <property type="entry name" value="Serpins"/>
    <property type="match status" value="1"/>
</dbReference>
<dbReference type="Gene3D" id="3.30.497.10">
    <property type="entry name" value="Antithrombin, subunit I, domain 2"/>
    <property type="match status" value="1"/>
</dbReference>
<evidence type="ECO:0000313" key="6">
    <source>
        <dbReference type="EMBL" id="GBP13958.1"/>
    </source>
</evidence>
<feature type="domain" description="Serpin" evidence="5">
    <location>
        <begin position="11"/>
        <end position="378"/>
    </location>
</feature>
<dbReference type="InterPro" id="IPR042185">
    <property type="entry name" value="Serpin_sf_2"/>
</dbReference>